<feature type="transmembrane region" description="Helical" evidence="7">
    <location>
        <begin position="111"/>
        <end position="134"/>
    </location>
</feature>
<feature type="transmembrane region" description="Helical" evidence="7">
    <location>
        <begin position="80"/>
        <end position="105"/>
    </location>
</feature>
<evidence type="ECO:0000256" key="5">
    <source>
        <dbReference type="ARBA" id="ARBA00022989"/>
    </source>
</evidence>
<evidence type="ECO:0000256" key="7">
    <source>
        <dbReference type="SAM" id="Phobius"/>
    </source>
</evidence>
<keyword evidence="5 7" id="KW-1133">Transmembrane helix</keyword>
<keyword evidence="3" id="KW-0813">Transport</keyword>
<gene>
    <name evidence="9" type="ORF">SAMN05518684_10866</name>
</gene>
<dbReference type="GO" id="GO:0015341">
    <property type="term" value="F:zinc efflux antiporter activity"/>
    <property type="evidence" value="ECO:0007669"/>
    <property type="project" value="TreeGrafter"/>
</dbReference>
<dbReference type="PANTHER" id="PTHR43840:SF15">
    <property type="entry name" value="MITOCHONDRIAL METAL TRANSPORTER 1-RELATED"/>
    <property type="match status" value="1"/>
</dbReference>
<dbReference type="PANTHER" id="PTHR43840">
    <property type="entry name" value="MITOCHONDRIAL METAL TRANSPORTER 1-RELATED"/>
    <property type="match status" value="1"/>
</dbReference>
<organism evidence="9 10">
    <name type="scientific">Salipaludibacillus aurantiacus</name>
    <dbReference type="NCBI Taxonomy" id="1601833"/>
    <lineage>
        <taxon>Bacteria</taxon>
        <taxon>Bacillati</taxon>
        <taxon>Bacillota</taxon>
        <taxon>Bacilli</taxon>
        <taxon>Bacillales</taxon>
        <taxon>Bacillaceae</taxon>
    </lineage>
</organism>
<comment type="subcellular location">
    <subcellularLocation>
        <location evidence="1">Membrane</location>
        <topology evidence="1">Multi-pass membrane protein</topology>
    </subcellularLocation>
</comment>
<evidence type="ECO:0000256" key="6">
    <source>
        <dbReference type="ARBA" id="ARBA00023136"/>
    </source>
</evidence>
<dbReference type="NCBIfam" id="TIGR01297">
    <property type="entry name" value="CDF"/>
    <property type="match status" value="1"/>
</dbReference>
<dbReference type="AlphaFoldDB" id="A0A1H9UN88"/>
<evidence type="ECO:0000256" key="1">
    <source>
        <dbReference type="ARBA" id="ARBA00004141"/>
    </source>
</evidence>
<dbReference type="Gene3D" id="1.20.1510.10">
    <property type="entry name" value="Cation efflux protein transmembrane domain"/>
    <property type="match status" value="1"/>
</dbReference>
<feature type="transmembrane region" description="Helical" evidence="7">
    <location>
        <begin position="154"/>
        <end position="176"/>
    </location>
</feature>
<feature type="transmembrane region" description="Helical" evidence="7">
    <location>
        <begin position="12"/>
        <end position="32"/>
    </location>
</feature>
<dbReference type="Pfam" id="PF01545">
    <property type="entry name" value="Cation_efflux"/>
    <property type="match status" value="1"/>
</dbReference>
<feature type="domain" description="Cation efflux protein transmembrane" evidence="8">
    <location>
        <begin position="15"/>
        <end position="214"/>
    </location>
</feature>
<dbReference type="RefSeq" id="WP_093051861.1">
    <property type="nucleotide sequence ID" value="NZ_FOGT01000008.1"/>
</dbReference>
<dbReference type="GO" id="GO:0005886">
    <property type="term" value="C:plasma membrane"/>
    <property type="evidence" value="ECO:0007669"/>
    <property type="project" value="TreeGrafter"/>
</dbReference>
<evidence type="ECO:0000256" key="2">
    <source>
        <dbReference type="ARBA" id="ARBA00008114"/>
    </source>
</evidence>
<dbReference type="OrthoDB" id="2388015at2"/>
<reference evidence="10" key="1">
    <citation type="submission" date="2016-10" db="EMBL/GenBank/DDBJ databases">
        <authorList>
            <person name="Varghese N."/>
            <person name="Submissions S."/>
        </authorList>
    </citation>
    <scope>NUCLEOTIDE SEQUENCE [LARGE SCALE GENOMIC DNA]</scope>
    <source>
        <strain evidence="10">S9</strain>
    </source>
</reference>
<keyword evidence="6 7" id="KW-0472">Membrane</keyword>
<dbReference type="SUPFAM" id="SSF161111">
    <property type="entry name" value="Cation efflux protein transmembrane domain-like"/>
    <property type="match status" value="1"/>
</dbReference>
<dbReference type="GO" id="GO:0015086">
    <property type="term" value="F:cadmium ion transmembrane transporter activity"/>
    <property type="evidence" value="ECO:0007669"/>
    <property type="project" value="TreeGrafter"/>
</dbReference>
<evidence type="ECO:0000313" key="9">
    <source>
        <dbReference type="EMBL" id="SES10980.1"/>
    </source>
</evidence>
<dbReference type="InterPro" id="IPR050291">
    <property type="entry name" value="CDF_Transporter"/>
</dbReference>
<keyword evidence="10" id="KW-1185">Reference proteome</keyword>
<dbReference type="GO" id="GO:0006882">
    <property type="term" value="P:intracellular zinc ion homeostasis"/>
    <property type="evidence" value="ECO:0007669"/>
    <property type="project" value="TreeGrafter"/>
</dbReference>
<dbReference type="InterPro" id="IPR058533">
    <property type="entry name" value="Cation_efflux_TM"/>
</dbReference>
<name>A0A1H9UN88_9BACI</name>
<dbReference type="EMBL" id="FOGT01000008">
    <property type="protein sequence ID" value="SES10980.1"/>
    <property type="molecule type" value="Genomic_DNA"/>
</dbReference>
<accession>A0A1H9UN88</accession>
<dbReference type="InterPro" id="IPR002524">
    <property type="entry name" value="Cation_efflux"/>
</dbReference>
<comment type="similarity">
    <text evidence="2">Belongs to the cation diffusion facilitator (CDF) transporter (TC 2.A.4) family.</text>
</comment>
<evidence type="ECO:0000259" key="8">
    <source>
        <dbReference type="Pfam" id="PF01545"/>
    </source>
</evidence>
<protein>
    <submittedName>
        <fullName evidence="9">Cation diffusion facilitator family transporter</fullName>
    </submittedName>
</protein>
<dbReference type="Proteomes" id="UP000198571">
    <property type="component" value="Unassembled WGS sequence"/>
</dbReference>
<feature type="transmembrane region" description="Helical" evidence="7">
    <location>
        <begin position="182"/>
        <end position="203"/>
    </location>
</feature>
<evidence type="ECO:0000256" key="4">
    <source>
        <dbReference type="ARBA" id="ARBA00022692"/>
    </source>
</evidence>
<proteinExistence type="inferred from homology"/>
<keyword evidence="4 7" id="KW-0812">Transmembrane</keyword>
<sequence>MTHSEMYEQNLLKGSAYAAVAFAVISFILGLLLRSQVILFDGLYSIISVILSFLTLSAFKFMNKADFRRFPFGKETIEPLIIIIKYFSMIALITGSFIAAVIALFQGGRPVPVGAGLAYAAFASLFCFAVYRYFVARGKKINSNLLRAEANEWYLDTMVSLGVLIGFLIAFFLQFIPALEAFIVYVDPVMMMVISFYFIKWPLIEIRHSMRELLEMRPADGTSEVVEKTAKAIEEREKLEESFIRVTKVAKTLWVEIDFVVGPDGSVQTIDDQDRIREELEERLKDLPLEKRWLTVSFTNNRKWAL</sequence>
<dbReference type="InterPro" id="IPR027469">
    <property type="entry name" value="Cation_efflux_TMD_sf"/>
</dbReference>
<dbReference type="STRING" id="1601833.SAMN05518684_10866"/>
<evidence type="ECO:0000256" key="3">
    <source>
        <dbReference type="ARBA" id="ARBA00022448"/>
    </source>
</evidence>
<evidence type="ECO:0000313" key="10">
    <source>
        <dbReference type="Proteomes" id="UP000198571"/>
    </source>
</evidence>
<feature type="transmembrane region" description="Helical" evidence="7">
    <location>
        <begin position="38"/>
        <end position="59"/>
    </location>
</feature>
<dbReference type="GO" id="GO:0015093">
    <property type="term" value="F:ferrous iron transmembrane transporter activity"/>
    <property type="evidence" value="ECO:0007669"/>
    <property type="project" value="TreeGrafter"/>
</dbReference>